<evidence type="ECO:0000256" key="2">
    <source>
        <dbReference type="ARBA" id="ARBA00022898"/>
    </source>
</evidence>
<dbReference type="PANTHER" id="PTHR46577">
    <property type="entry name" value="HTH-TYPE TRANSCRIPTIONAL REGULATORY PROTEIN GABR"/>
    <property type="match status" value="1"/>
</dbReference>
<dbReference type="GO" id="GO:0030170">
    <property type="term" value="F:pyridoxal phosphate binding"/>
    <property type="evidence" value="ECO:0007669"/>
    <property type="project" value="InterPro"/>
</dbReference>
<dbReference type="InterPro" id="IPR004839">
    <property type="entry name" value="Aminotransferase_I/II_large"/>
</dbReference>
<dbReference type="Gene3D" id="1.10.10.10">
    <property type="entry name" value="Winged helix-like DNA-binding domain superfamily/Winged helix DNA-binding domain"/>
    <property type="match status" value="1"/>
</dbReference>
<keyword evidence="3" id="KW-0805">Transcription regulation</keyword>
<feature type="domain" description="HTH gntR-type" evidence="6">
    <location>
        <begin position="11"/>
        <end position="79"/>
    </location>
</feature>
<proteinExistence type="inferred from homology"/>
<organism evidence="7 8">
    <name type="scientific">Clostridium kluyveri</name>
    <dbReference type="NCBI Taxonomy" id="1534"/>
    <lineage>
        <taxon>Bacteria</taxon>
        <taxon>Bacillati</taxon>
        <taxon>Bacillota</taxon>
        <taxon>Clostridia</taxon>
        <taxon>Eubacteriales</taxon>
        <taxon>Clostridiaceae</taxon>
        <taxon>Clostridium</taxon>
    </lineage>
</organism>
<dbReference type="AlphaFoldDB" id="A0A1L5F4J9"/>
<dbReference type="Gene3D" id="3.40.640.10">
    <property type="entry name" value="Type I PLP-dependent aspartate aminotransferase-like (Major domain)"/>
    <property type="match status" value="1"/>
</dbReference>
<dbReference type="SMART" id="SM00345">
    <property type="entry name" value="HTH_GNTR"/>
    <property type="match status" value="1"/>
</dbReference>
<evidence type="ECO:0000256" key="5">
    <source>
        <dbReference type="ARBA" id="ARBA00023163"/>
    </source>
</evidence>
<dbReference type="SUPFAM" id="SSF53383">
    <property type="entry name" value="PLP-dependent transferases"/>
    <property type="match status" value="1"/>
</dbReference>
<dbReference type="GO" id="GO:0003677">
    <property type="term" value="F:DNA binding"/>
    <property type="evidence" value="ECO:0007669"/>
    <property type="project" value="UniProtKB-KW"/>
</dbReference>
<accession>A0A1L5F4J9</accession>
<evidence type="ECO:0000313" key="8">
    <source>
        <dbReference type="Proteomes" id="UP000184604"/>
    </source>
</evidence>
<dbReference type="PANTHER" id="PTHR46577:SF1">
    <property type="entry name" value="HTH-TYPE TRANSCRIPTIONAL REGULATORY PROTEIN GABR"/>
    <property type="match status" value="1"/>
</dbReference>
<dbReference type="SUPFAM" id="SSF46785">
    <property type="entry name" value="Winged helix' DNA-binding domain"/>
    <property type="match status" value="1"/>
</dbReference>
<dbReference type="PRINTS" id="PR00035">
    <property type="entry name" value="HTHGNTR"/>
</dbReference>
<gene>
    <name evidence="7" type="ORF">BS101_03820</name>
</gene>
<evidence type="ECO:0000256" key="1">
    <source>
        <dbReference type="ARBA" id="ARBA00005384"/>
    </source>
</evidence>
<sequence length="467" mass="54179">MWLTIDKNINTSLIRQVYEQIRAMILEGKLSAGDKLPSTRWLSENLKISRNVILEAYAQLTAEGYIESRRGSGTIVAEDLYFKRCERNLEKSPHNSVYTRVENDLIDFRSGIPALDMFPQKEWGNLFNKVCSHMPYSYFRYCQPGGIMELRQALSEYLFRTRGICCRAEQIMIVSGSTQGLSLISKLLYRPNVEVVVEDPIHYGLLNVISSYGYLINPIPVDSKGIRTNIIETKNDVGFVYVTPSHQFPLGSILPIQRRIKLIRFAEKKNCYIVEDDYDSEFRYEGHPISSFYELDPNRVIYVGSFSKILAPALRLGYMILPDLLIDKYLKLKMYTDVHTESISQLVLAQFINDGKLEKHIWKMKKKYYNKRQALINNLRINFFDEYVIKGHAAGLHLVAEFQNILFTEEILKKITQQKVKVYPVEKYAIHKGRHRNKIILGYGHLSIDEITEGIRRIKKVIQNTII</sequence>
<dbReference type="OrthoDB" id="9808770at2"/>
<protein>
    <submittedName>
        <fullName evidence="7">GntR family transcriptional regulator</fullName>
    </submittedName>
</protein>
<keyword evidence="5" id="KW-0804">Transcription</keyword>
<dbReference type="GO" id="GO:0003700">
    <property type="term" value="F:DNA-binding transcription factor activity"/>
    <property type="evidence" value="ECO:0007669"/>
    <property type="project" value="InterPro"/>
</dbReference>
<evidence type="ECO:0000256" key="3">
    <source>
        <dbReference type="ARBA" id="ARBA00023015"/>
    </source>
</evidence>
<dbReference type="InterPro" id="IPR036390">
    <property type="entry name" value="WH_DNA-bd_sf"/>
</dbReference>
<dbReference type="Pfam" id="PF00392">
    <property type="entry name" value="GntR"/>
    <property type="match status" value="1"/>
</dbReference>
<keyword evidence="2" id="KW-0663">Pyridoxal phosphate</keyword>
<dbReference type="InterPro" id="IPR015424">
    <property type="entry name" value="PyrdxlP-dep_Trfase"/>
</dbReference>
<dbReference type="EMBL" id="CP018335">
    <property type="protein sequence ID" value="APM37924.1"/>
    <property type="molecule type" value="Genomic_DNA"/>
</dbReference>
<keyword evidence="4" id="KW-0238">DNA-binding</keyword>
<dbReference type="RefSeq" id="WP_073537623.1">
    <property type="nucleotide sequence ID" value="NZ_CP018335.1"/>
</dbReference>
<comment type="similarity">
    <text evidence="1">In the C-terminal section; belongs to the class-I pyridoxal-phosphate-dependent aminotransferase family.</text>
</comment>
<dbReference type="InterPro" id="IPR051446">
    <property type="entry name" value="HTH_trans_reg/aminotransferase"/>
</dbReference>
<dbReference type="Pfam" id="PF00155">
    <property type="entry name" value="Aminotran_1_2"/>
    <property type="match status" value="1"/>
</dbReference>
<evidence type="ECO:0000313" key="7">
    <source>
        <dbReference type="EMBL" id="APM37924.1"/>
    </source>
</evidence>
<dbReference type="CDD" id="cd00609">
    <property type="entry name" value="AAT_like"/>
    <property type="match status" value="1"/>
</dbReference>
<dbReference type="Proteomes" id="UP000184604">
    <property type="component" value="Chromosome"/>
</dbReference>
<evidence type="ECO:0000259" key="6">
    <source>
        <dbReference type="PROSITE" id="PS50949"/>
    </source>
</evidence>
<reference evidence="7 8" key="1">
    <citation type="submission" date="2016-12" db="EMBL/GenBank/DDBJ databases">
        <title>Complete genome sequence of Clostridium kluyveri JZZ isolated from the pit mud of a Chinese flavor liquor-making factory.</title>
        <authorList>
            <person name="Wang Y."/>
        </authorList>
    </citation>
    <scope>NUCLEOTIDE SEQUENCE [LARGE SCALE GENOMIC DNA]</scope>
    <source>
        <strain evidence="7 8">JZZ</strain>
    </source>
</reference>
<name>A0A1L5F4J9_CLOKL</name>
<evidence type="ECO:0000256" key="4">
    <source>
        <dbReference type="ARBA" id="ARBA00023125"/>
    </source>
</evidence>
<dbReference type="InterPro" id="IPR015421">
    <property type="entry name" value="PyrdxlP-dep_Trfase_major"/>
</dbReference>
<dbReference type="InterPro" id="IPR000524">
    <property type="entry name" value="Tscrpt_reg_HTH_GntR"/>
</dbReference>
<dbReference type="InterPro" id="IPR036388">
    <property type="entry name" value="WH-like_DNA-bd_sf"/>
</dbReference>
<dbReference type="PROSITE" id="PS50949">
    <property type="entry name" value="HTH_GNTR"/>
    <property type="match status" value="1"/>
</dbReference>
<dbReference type="CDD" id="cd07377">
    <property type="entry name" value="WHTH_GntR"/>
    <property type="match status" value="1"/>
</dbReference>